<evidence type="ECO:0000313" key="10">
    <source>
        <dbReference type="Proteomes" id="UP001501920"/>
    </source>
</evidence>
<keyword evidence="4 5" id="KW-0472">Membrane</keyword>
<reference evidence="9 10" key="1">
    <citation type="submission" date="2020-10" db="EMBL/GenBank/DDBJ databases">
        <title>Pygocentrus nattereri (red-bellied piranha) genome, fPygNat1, primary haplotype.</title>
        <authorList>
            <person name="Myers G."/>
            <person name="Meyer A."/>
            <person name="Karagic N."/>
            <person name="Pippel M."/>
            <person name="Winkler S."/>
            <person name="Tracey A."/>
            <person name="Wood J."/>
            <person name="Formenti G."/>
            <person name="Howe K."/>
            <person name="Fedrigo O."/>
            <person name="Jarvis E.D."/>
        </authorList>
    </citation>
    <scope>NUCLEOTIDE SEQUENCE [LARGE SCALE GENOMIC DNA]</scope>
</reference>
<dbReference type="InterPro" id="IPR008253">
    <property type="entry name" value="Marvel"/>
</dbReference>
<dbReference type="PANTHER" id="PTHR34609">
    <property type="entry name" value="GEO08273P1-RELATED"/>
    <property type="match status" value="1"/>
</dbReference>
<keyword evidence="10" id="KW-1185">Reference proteome</keyword>
<dbReference type="GO" id="GO:0016020">
    <property type="term" value="C:membrane"/>
    <property type="evidence" value="ECO:0007669"/>
    <property type="project" value="UniProtKB-SubCell"/>
</dbReference>
<evidence type="ECO:0000256" key="6">
    <source>
        <dbReference type="SAM" id="MobiDB-lite"/>
    </source>
</evidence>
<evidence type="ECO:0000256" key="5">
    <source>
        <dbReference type="PROSITE-ProRule" id="PRU00581"/>
    </source>
</evidence>
<evidence type="ECO:0000256" key="1">
    <source>
        <dbReference type="ARBA" id="ARBA00004141"/>
    </source>
</evidence>
<dbReference type="InterPro" id="IPR053077">
    <property type="entry name" value="MARVEL_domain_protein_3"/>
</dbReference>
<dbReference type="GeneTree" id="ENSGT00950000183102"/>
<accession>A0A3B4E071</accession>
<proteinExistence type="predicted"/>
<evidence type="ECO:0000256" key="2">
    <source>
        <dbReference type="ARBA" id="ARBA00022692"/>
    </source>
</evidence>
<evidence type="ECO:0000259" key="8">
    <source>
        <dbReference type="PROSITE" id="PS51225"/>
    </source>
</evidence>
<reference evidence="9" key="3">
    <citation type="submission" date="2025-09" db="UniProtKB">
        <authorList>
            <consortium name="Ensembl"/>
        </authorList>
    </citation>
    <scope>IDENTIFICATION</scope>
</reference>
<feature type="transmembrane region" description="Helical" evidence="7">
    <location>
        <begin position="169"/>
        <end position="189"/>
    </location>
</feature>
<evidence type="ECO:0000256" key="4">
    <source>
        <dbReference type="ARBA" id="ARBA00023136"/>
    </source>
</evidence>
<dbReference type="Proteomes" id="UP001501920">
    <property type="component" value="Chromosome 15"/>
</dbReference>
<protein>
    <recommendedName>
        <fullName evidence="8">MARVEL domain-containing protein</fullName>
    </recommendedName>
</protein>
<organism evidence="9 10">
    <name type="scientific">Pygocentrus nattereri</name>
    <name type="common">Red-bellied piranha</name>
    <dbReference type="NCBI Taxonomy" id="42514"/>
    <lineage>
        <taxon>Eukaryota</taxon>
        <taxon>Metazoa</taxon>
        <taxon>Chordata</taxon>
        <taxon>Craniata</taxon>
        <taxon>Vertebrata</taxon>
        <taxon>Euteleostomi</taxon>
        <taxon>Actinopterygii</taxon>
        <taxon>Neopterygii</taxon>
        <taxon>Teleostei</taxon>
        <taxon>Ostariophysi</taxon>
        <taxon>Characiformes</taxon>
        <taxon>Characoidei</taxon>
        <taxon>Pygocentrus</taxon>
    </lineage>
</organism>
<dbReference type="CTD" id="91862"/>
<feature type="compositionally biased region" description="Basic and acidic residues" evidence="6">
    <location>
        <begin position="16"/>
        <end position="73"/>
    </location>
</feature>
<dbReference type="OrthoDB" id="8844724at2759"/>
<dbReference type="Ensembl" id="ENSPNAT00000015897.2">
    <property type="protein sequence ID" value="ENSPNAP00000029108.1"/>
    <property type="gene ID" value="ENSPNAG00000015006.2"/>
</dbReference>
<evidence type="ECO:0000256" key="3">
    <source>
        <dbReference type="ARBA" id="ARBA00022989"/>
    </source>
</evidence>
<dbReference type="AlphaFoldDB" id="A0A3B4E071"/>
<comment type="subcellular location">
    <subcellularLocation>
        <location evidence="1">Membrane</location>
        <topology evidence="1">Multi-pass membrane protein</topology>
    </subcellularLocation>
</comment>
<dbReference type="RefSeq" id="XP_017556180.1">
    <property type="nucleotide sequence ID" value="XM_017700691.1"/>
</dbReference>
<evidence type="ECO:0000313" key="9">
    <source>
        <dbReference type="Ensembl" id="ENSPNAP00000029108.1"/>
    </source>
</evidence>
<dbReference type="PROSITE" id="PS51225">
    <property type="entry name" value="MARVEL"/>
    <property type="match status" value="1"/>
</dbReference>
<feature type="domain" description="MARVEL" evidence="8">
    <location>
        <begin position="93"/>
        <end position="285"/>
    </location>
</feature>
<feature type="transmembrane region" description="Helical" evidence="7">
    <location>
        <begin position="201"/>
        <end position="225"/>
    </location>
</feature>
<evidence type="ECO:0000256" key="7">
    <source>
        <dbReference type="SAM" id="Phobius"/>
    </source>
</evidence>
<dbReference type="GeneID" id="108429143"/>
<keyword evidence="3 7" id="KW-1133">Transmembrane helix</keyword>
<sequence length="301" mass="34646">MPNHHQSRNQNHHNHERRDWNRGREYRSDEKYREERSTGYDEERQRNPRDKQQRMHPKPPDSEDSHHHWHQEMYSDSSTYETPHREALYNLRYIPTSRGICQIMEFFLNLLIVICAGVPYSNKGQYKDIASLGGLYYYYYGGAQAFTTQEAAKVKELDDLFYQLKLPPYVYSMACGGALMAYALAMLALGLFRVPYRWPPVLLAEAVVDGLIGLGYVPAVAFYFIKLQETYSSAVCKEREDMYKSKGLKGSECSLNGTDIAGGIFGVLGVPLFLLSAVLAVRAFRAVRKLKQQREADNDNF</sequence>
<dbReference type="OMA" id="YTHNRDY"/>
<feature type="compositionally biased region" description="Basic residues" evidence="6">
    <location>
        <begin position="1"/>
        <end position="15"/>
    </location>
</feature>
<feature type="transmembrane region" description="Helical" evidence="7">
    <location>
        <begin position="100"/>
        <end position="120"/>
    </location>
</feature>
<keyword evidence="2 5" id="KW-0812">Transmembrane</keyword>
<dbReference type="PANTHER" id="PTHR34609:SF17">
    <property type="entry name" value="GEO08273P1-RELATED"/>
    <property type="match status" value="1"/>
</dbReference>
<dbReference type="RefSeq" id="XP_017556181.1">
    <property type="nucleotide sequence ID" value="XM_017700692.2"/>
</dbReference>
<feature type="region of interest" description="Disordered" evidence="6">
    <location>
        <begin position="1"/>
        <end position="78"/>
    </location>
</feature>
<reference evidence="9" key="2">
    <citation type="submission" date="2025-08" db="UniProtKB">
        <authorList>
            <consortium name="Ensembl"/>
        </authorList>
    </citation>
    <scope>IDENTIFICATION</scope>
</reference>
<feature type="transmembrane region" description="Helical" evidence="7">
    <location>
        <begin position="260"/>
        <end position="284"/>
    </location>
</feature>
<name>A0A3B4E071_PYGNA</name>